<dbReference type="EMBL" id="JAGEPF010000016">
    <property type="protein sequence ID" value="MBO2460974.1"/>
    <property type="molecule type" value="Genomic_DNA"/>
</dbReference>
<accession>A0ABS3RY69</accession>
<feature type="region of interest" description="Disordered" evidence="1">
    <location>
        <begin position="224"/>
        <end position="243"/>
    </location>
</feature>
<reference evidence="2 3" key="1">
    <citation type="submission" date="2021-03" db="EMBL/GenBank/DDBJ databases">
        <title>Actinomadura violae sp. nov., isolated from lichen in Thailand.</title>
        <authorList>
            <person name="Kanchanasin P."/>
            <person name="Saeng-In P."/>
            <person name="Phongsopitanun W."/>
            <person name="Yuki M."/>
            <person name="Kudo T."/>
            <person name="Ohkuma M."/>
            <person name="Tanasupawat S."/>
        </authorList>
    </citation>
    <scope>NUCLEOTIDE SEQUENCE [LARGE SCALE GENOMIC DNA]</scope>
    <source>
        <strain evidence="2 3">LCR2-06</strain>
    </source>
</reference>
<evidence type="ECO:0000313" key="2">
    <source>
        <dbReference type="EMBL" id="MBO2460974.1"/>
    </source>
</evidence>
<dbReference type="RefSeq" id="WP_208244359.1">
    <property type="nucleotide sequence ID" value="NZ_JAGEPF010000016.1"/>
</dbReference>
<organism evidence="2 3">
    <name type="scientific">Actinomadura violacea</name>
    <dbReference type="NCBI Taxonomy" id="2819934"/>
    <lineage>
        <taxon>Bacteria</taxon>
        <taxon>Bacillati</taxon>
        <taxon>Actinomycetota</taxon>
        <taxon>Actinomycetes</taxon>
        <taxon>Streptosporangiales</taxon>
        <taxon>Thermomonosporaceae</taxon>
        <taxon>Actinomadura</taxon>
    </lineage>
</organism>
<comment type="caution">
    <text evidence="2">The sequence shown here is derived from an EMBL/GenBank/DDBJ whole genome shotgun (WGS) entry which is preliminary data.</text>
</comment>
<proteinExistence type="predicted"/>
<gene>
    <name evidence="2" type="ORF">J4709_25650</name>
</gene>
<sequence length="243" mass="25180">MATALPGMYGTLSQDEQIAASKAGPVHAGHGVEQDPSITRGIRGKDAALYPSPLPVAGSLPGFQAGANPDLTPITHAAPTAAWAQMDAGTAQAISSGFHAVKFVEPGAVRYVPPNVMDTSPVFDVTPGENRLAKDVPRQIRGQSDDISQGGGVGNDYGYDSAHVIRYRSHGWVPTWFVGSAERAIRQNPLQGRNARVNVDSRYASGGDLANLNAPNASAPSAYVAPSNPDTLPGPGASAGFAW</sequence>
<evidence type="ECO:0000313" key="3">
    <source>
        <dbReference type="Proteomes" id="UP000680206"/>
    </source>
</evidence>
<dbReference type="Proteomes" id="UP000680206">
    <property type="component" value="Unassembled WGS sequence"/>
</dbReference>
<evidence type="ECO:0000256" key="1">
    <source>
        <dbReference type="SAM" id="MobiDB-lite"/>
    </source>
</evidence>
<name>A0ABS3RY69_9ACTN</name>
<protein>
    <submittedName>
        <fullName evidence="2">Uncharacterized protein</fullName>
    </submittedName>
</protein>
<keyword evidence="3" id="KW-1185">Reference proteome</keyword>